<reference evidence="2" key="1">
    <citation type="submission" date="2019-11" db="EMBL/GenBank/DDBJ databases">
        <authorList>
            <person name="Feng L."/>
        </authorList>
    </citation>
    <scope>NUCLEOTIDE SEQUENCE</scope>
    <source>
        <strain evidence="2">KOxytocaLFYP65</strain>
    </source>
</reference>
<keyword evidence="1" id="KW-0472">Membrane</keyword>
<evidence type="ECO:0000313" key="2">
    <source>
        <dbReference type="EMBL" id="VYT59370.1"/>
    </source>
</evidence>
<dbReference type="AlphaFoldDB" id="A0A6N2Y0S5"/>
<keyword evidence="1" id="KW-1133">Transmembrane helix</keyword>
<name>A0A6N2Y0S5_KLEOX</name>
<proteinExistence type="predicted"/>
<dbReference type="EMBL" id="CACRTM010000006">
    <property type="protein sequence ID" value="VYT59370.1"/>
    <property type="molecule type" value="Genomic_DNA"/>
</dbReference>
<organism evidence="2">
    <name type="scientific">Klebsiella oxytoca</name>
    <dbReference type="NCBI Taxonomy" id="571"/>
    <lineage>
        <taxon>Bacteria</taxon>
        <taxon>Pseudomonadati</taxon>
        <taxon>Pseudomonadota</taxon>
        <taxon>Gammaproteobacteria</taxon>
        <taxon>Enterobacterales</taxon>
        <taxon>Enterobacteriaceae</taxon>
        <taxon>Klebsiella/Raoultella group</taxon>
        <taxon>Klebsiella</taxon>
    </lineage>
</organism>
<protein>
    <submittedName>
        <fullName evidence="2">Uncharacterized protein</fullName>
    </submittedName>
</protein>
<evidence type="ECO:0000256" key="1">
    <source>
        <dbReference type="SAM" id="Phobius"/>
    </source>
</evidence>
<keyword evidence="1" id="KW-0812">Transmembrane</keyword>
<sequence length="43" mass="4824">MPFQTNIEMAAARLMYMMLSGTGPFSGLLLMTLINLVCQHDMM</sequence>
<accession>A0A6N2Y0S5</accession>
<gene>
    <name evidence="2" type="ORF">KOLFYP65_02440</name>
</gene>
<feature type="transmembrane region" description="Helical" evidence="1">
    <location>
        <begin position="15"/>
        <end position="38"/>
    </location>
</feature>